<organism evidence="5 6">
    <name type="scientific">Penstemon smallii</name>
    <dbReference type="NCBI Taxonomy" id="265156"/>
    <lineage>
        <taxon>Eukaryota</taxon>
        <taxon>Viridiplantae</taxon>
        <taxon>Streptophyta</taxon>
        <taxon>Embryophyta</taxon>
        <taxon>Tracheophyta</taxon>
        <taxon>Spermatophyta</taxon>
        <taxon>Magnoliopsida</taxon>
        <taxon>eudicotyledons</taxon>
        <taxon>Gunneridae</taxon>
        <taxon>Pentapetalae</taxon>
        <taxon>asterids</taxon>
        <taxon>lamiids</taxon>
        <taxon>Lamiales</taxon>
        <taxon>Plantaginaceae</taxon>
        <taxon>Cheloneae</taxon>
        <taxon>Penstemon</taxon>
    </lineage>
</organism>
<dbReference type="PRINTS" id="PR01217">
    <property type="entry name" value="PRICHEXTENSN"/>
</dbReference>
<dbReference type="InterPro" id="IPR006917">
    <property type="entry name" value="SOUL_heme-bd"/>
</dbReference>
<dbReference type="InterPro" id="IPR011256">
    <property type="entry name" value="Reg_factor_effector_dom_sf"/>
</dbReference>
<dbReference type="EMBL" id="JBJXBP010000007">
    <property type="protein sequence ID" value="KAL3821328.1"/>
    <property type="molecule type" value="Genomic_DNA"/>
</dbReference>
<evidence type="ECO:0000313" key="6">
    <source>
        <dbReference type="Proteomes" id="UP001634393"/>
    </source>
</evidence>
<feature type="region of interest" description="Disordered" evidence="2">
    <location>
        <begin position="292"/>
        <end position="377"/>
    </location>
</feature>
<gene>
    <name evidence="5" type="ORF">ACJIZ3_007233</name>
</gene>
<comment type="caution">
    <text evidence="5">The sequence shown here is derived from an EMBL/GenBank/DDBJ whole genome shotgun (WGS) entry which is preliminary data.</text>
</comment>
<feature type="chain" id="PRO_5044746489" evidence="4">
    <location>
        <begin position="20"/>
        <end position="476"/>
    </location>
</feature>
<dbReference type="PANTHER" id="PTHR11220">
    <property type="entry name" value="HEME-BINDING PROTEIN-RELATED"/>
    <property type="match status" value="1"/>
</dbReference>
<accession>A0ABD3SA77</accession>
<comment type="similarity">
    <text evidence="1">Belongs to the HEBP family.</text>
</comment>
<dbReference type="FunFam" id="3.20.80.10:FF:000002">
    <property type="entry name" value="Heme-binding protein 2"/>
    <property type="match status" value="1"/>
</dbReference>
<name>A0ABD3SA77_9LAMI</name>
<keyword evidence="4" id="KW-0732">Signal</keyword>
<evidence type="ECO:0000256" key="1">
    <source>
        <dbReference type="ARBA" id="ARBA00009817"/>
    </source>
</evidence>
<keyword evidence="3" id="KW-0812">Transmembrane</keyword>
<feature type="signal peptide" evidence="4">
    <location>
        <begin position="1"/>
        <end position="19"/>
    </location>
</feature>
<sequence length="476" mass="52351">MAAAWNLFKLSFLVNLLSGSSNLNLWPGNNHHIHKGGHVGVFPPTCNRIECPSYDVIHTGNGFEIRRYNSTMWVSTQPIEDISLVDSGRIGFLHLFDYIQGKNDKHQKIEMTTPVITEVKPSDGPFCASSFVVSFYVPKKNQATAPSAKGLHLQKWGVTYVAVRQFSGFVMDDDVGEEAAALYSSVSGTVWSQAIDKTHAGDATTQYIVAQYNSPFEFRNRVNEIWLTFDMEDVIALLSTYYNKRVSENPIPPLLQLQLGVTNINNPTSNSPIAMALYFPYLSPPPPHFHPPYHPLAPPQPPTSAPPPPKFPVPPVAPPHPVSPPPHIVPSPPHPISPPPPHIVPSPPHPIFPPSPTPPHIVPSPPRPISPPLPPPPPPGHHPTVIIFVFVSIGGLFFLAFLAAAFFCFIKKKKKRIVQETDKIKIDEHVKVQEAIVPGPHGSKMVVLTIDEDVHTEEEIKKNEVVGQSSHAKSAT</sequence>
<evidence type="ECO:0000256" key="3">
    <source>
        <dbReference type="SAM" id="Phobius"/>
    </source>
</evidence>
<dbReference type="Pfam" id="PF04832">
    <property type="entry name" value="SOUL"/>
    <property type="match status" value="1"/>
</dbReference>
<dbReference type="Proteomes" id="UP001634393">
    <property type="component" value="Unassembled WGS sequence"/>
</dbReference>
<keyword evidence="6" id="KW-1185">Reference proteome</keyword>
<reference evidence="5 6" key="1">
    <citation type="submission" date="2024-12" db="EMBL/GenBank/DDBJ databases">
        <title>The unique morphological basis and parallel evolutionary history of personate flowers in Penstemon.</title>
        <authorList>
            <person name="Depatie T.H."/>
            <person name="Wessinger C.A."/>
        </authorList>
    </citation>
    <scope>NUCLEOTIDE SEQUENCE [LARGE SCALE GENOMIC DNA]</scope>
    <source>
        <strain evidence="5">WTNN_2</strain>
        <tissue evidence="5">Leaf</tissue>
    </source>
</reference>
<evidence type="ECO:0000256" key="2">
    <source>
        <dbReference type="SAM" id="MobiDB-lite"/>
    </source>
</evidence>
<dbReference type="Gene3D" id="3.20.80.10">
    <property type="entry name" value="Regulatory factor, effector binding domain"/>
    <property type="match status" value="1"/>
</dbReference>
<dbReference type="SUPFAM" id="SSF55136">
    <property type="entry name" value="Probable bacterial effector-binding domain"/>
    <property type="match status" value="1"/>
</dbReference>
<proteinExistence type="inferred from homology"/>
<evidence type="ECO:0000256" key="4">
    <source>
        <dbReference type="SAM" id="SignalP"/>
    </source>
</evidence>
<dbReference type="PANTHER" id="PTHR11220:SF25">
    <property type="entry name" value="F3F9.4"/>
    <property type="match status" value="1"/>
</dbReference>
<protein>
    <submittedName>
        <fullName evidence="5">Uncharacterized protein</fullName>
    </submittedName>
</protein>
<feature type="transmembrane region" description="Helical" evidence="3">
    <location>
        <begin position="385"/>
        <end position="410"/>
    </location>
</feature>
<dbReference type="AlphaFoldDB" id="A0ABD3SA77"/>
<keyword evidence="3" id="KW-1133">Transmembrane helix</keyword>
<evidence type="ECO:0000313" key="5">
    <source>
        <dbReference type="EMBL" id="KAL3821328.1"/>
    </source>
</evidence>
<keyword evidence="3" id="KW-0472">Membrane</keyword>